<protein>
    <recommendedName>
        <fullName evidence="3">DUF3750 domain-containing protein</fullName>
    </recommendedName>
</protein>
<dbReference type="Pfam" id="PF12570">
    <property type="entry name" value="DUF3750"/>
    <property type="match status" value="1"/>
</dbReference>
<proteinExistence type="predicted"/>
<dbReference type="InterPro" id="IPR022224">
    <property type="entry name" value="DUF3750"/>
</dbReference>
<evidence type="ECO:0000313" key="1">
    <source>
        <dbReference type="EMBL" id="ANF58429.1"/>
    </source>
</evidence>
<accession>A0A172YGL1</accession>
<dbReference type="AlphaFoldDB" id="A0A172YGL1"/>
<sequence length="279" mass="29906">MDRTQEASRLPALTRRAATALALLLLTLALLLSGPLSMLALQRIDAVADTSIGVERTSAGLAPSPADTPEAVVQVYAIRLYDWRGAFAVHTWIAAKPANASAYTTYQVYQWRTPHVSVSQQIPDRMRRGTAPMLLGETRGPAAERAIEEIRRAVADYPAANHYRAWPGPNSNTFIAWVLRRTPDLSVVLPATAIGKDYPIDGFLAPTPSGTGYQLSLAGMLGMSFGLHEGIEFNLLGLNFGTDFLNPAIKLPGIGRLGMPAYAALDAVPANDTETGANP</sequence>
<dbReference type="EMBL" id="CP015243">
    <property type="protein sequence ID" value="ANF58429.1"/>
    <property type="molecule type" value="Genomic_DNA"/>
</dbReference>
<dbReference type="RefSeq" id="WP_064123310.1">
    <property type="nucleotide sequence ID" value="NZ_CP015243.1"/>
</dbReference>
<organism evidence="1 2">
    <name type="scientific">Halotalea alkalilenta</name>
    <dbReference type="NCBI Taxonomy" id="376489"/>
    <lineage>
        <taxon>Bacteria</taxon>
        <taxon>Pseudomonadati</taxon>
        <taxon>Pseudomonadota</taxon>
        <taxon>Gammaproteobacteria</taxon>
        <taxon>Oceanospirillales</taxon>
        <taxon>Halomonadaceae</taxon>
        <taxon>Halotalea</taxon>
    </lineage>
</organism>
<dbReference type="KEGG" id="haa:A5892_13915"/>
<reference evidence="1 2" key="1">
    <citation type="submission" date="2016-04" db="EMBL/GenBank/DDBJ databases">
        <title>Complete Genome Sequence of Halotalea alkalilenta IHB B 13600.</title>
        <authorList>
            <person name="Swarnkar M.K."/>
            <person name="Sharma A."/>
            <person name="Kaushal K."/>
            <person name="Soni R."/>
            <person name="Rana S."/>
            <person name="Singh A.K."/>
            <person name="Gulati A."/>
        </authorList>
    </citation>
    <scope>NUCLEOTIDE SEQUENCE [LARGE SCALE GENOMIC DNA]</scope>
    <source>
        <strain evidence="1 2">IHB B 13600</strain>
    </source>
</reference>
<name>A0A172YGL1_9GAMM</name>
<keyword evidence="2" id="KW-1185">Reference proteome</keyword>
<evidence type="ECO:0008006" key="3">
    <source>
        <dbReference type="Google" id="ProtNLM"/>
    </source>
</evidence>
<dbReference type="Proteomes" id="UP000077875">
    <property type="component" value="Chromosome"/>
</dbReference>
<evidence type="ECO:0000313" key="2">
    <source>
        <dbReference type="Proteomes" id="UP000077875"/>
    </source>
</evidence>
<gene>
    <name evidence="1" type="ORF">A5892_13915</name>
</gene>